<gene>
    <name evidence="3" type="ORF">C6B37_02890</name>
</gene>
<organism evidence="3 4">
    <name type="scientific">Candidatus Phytoplasma phoenicium</name>
    <dbReference type="NCBI Taxonomy" id="198422"/>
    <lineage>
        <taxon>Bacteria</taxon>
        <taxon>Bacillati</taxon>
        <taxon>Mycoplasmatota</taxon>
        <taxon>Mollicutes</taxon>
        <taxon>Acholeplasmatales</taxon>
        <taxon>Acholeplasmataceae</taxon>
        <taxon>Candidatus Phytoplasma</taxon>
        <taxon>16SrIX (Pigeon pea witches'-broom group)</taxon>
    </lineage>
</organism>
<dbReference type="Gene3D" id="3.40.50.300">
    <property type="entry name" value="P-loop containing nucleotide triphosphate hydrolases"/>
    <property type="match status" value="1"/>
</dbReference>
<name>A0A2S8NSD4_9MOLU</name>
<comment type="caution">
    <text evidence="3">The sequence shown here is derived from an EMBL/GenBank/DDBJ whole genome shotgun (WGS) entry which is preliminary data.</text>
</comment>
<evidence type="ECO:0000313" key="3">
    <source>
        <dbReference type="EMBL" id="PQP78924.1"/>
    </source>
</evidence>
<keyword evidence="1" id="KW-0547">Nucleotide-binding</keyword>
<comment type="similarity">
    <text evidence="1">Belongs to the AAA ATPase family.</text>
</comment>
<keyword evidence="4" id="KW-1185">Reference proteome</keyword>
<protein>
    <recommendedName>
        <fullName evidence="2">ATPase AAA-type core domain-containing protein</fullName>
    </recommendedName>
</protein>
<feature type="domain" description="ATPase AAA-type core" evidence="2">
    <location>
        <begin position="2"/>
        <end position="106"/>
    </location>
</feature>
<dbReference type="AlphaFoldDB" id="A0A2S8NSD4"/>
<dbReference type="SUPFAM" id="SSF52540">
    <property type="entry name" value="P-loop containing nucleoside triphosphate hydrolases"/>
    <property type="match status" value="1"/>
</dbReference>
<accession>A0A2S8NSD4</accession>
<reference evidence="3 4" key="1">
    <citation type="submission" date="2018-02" db="EMBL/GenBank/DDBJ databases">
        <title>Metagenomics reveals mixed infection of spiroplasma and phytoplasma in chicory.</title>
        <authorList>
            <person name="Polano C."/>
            <person name="Moruzzi S."/>
            <person name="Ermacora P."/>
            <person name="Ferrini F."/>
            <person name="Martini M."/>
            <person name="Firrao G."/>
        </authorList>
    </citation>
    <scope>NUCLEOTIDE SEQUENCE [LARGE SCALE GENOMIC DNA]</scope>
    <source>
        <strain evidence="3 4">ChiP</strain>
    </source>
</reference>
<dbReference type="InterPro" id="IPR003959">
    <property type="entry name" value="ATPase_AAA_core"/>
</dbReference>
<dbReference type="PANTHER" id="PTHR23074">
    <property type="entry name" value="AAA DOMAIN-CONTAINING"/>
    <property type="match status" value="1"/>
</dbReference>
<dbReference type="EMBL" id="PUUG01000133">
    <property type="protein sequence ID" value="PQP78924.1"/>
    <property type="molecule type" value="Genomic_DNA"/>
</dbReference>
<dbReference type="InterPro" id="IPR050304">
    <property type="entry name" value="MT-severing_AAA_ATPase"/>
</dbReference>
<dbReference type="InterPro" id="IPR003960">
    <property type="entry name" value="ATPase_AAA_CS"/>
</dbReference>
<dbReference type="Proteomes" id="UP000238672">
    <property type="component" value="Unassembled WGS sequence"/>
</dbReference>
<proteinExistence type="inferred from homology"/>
<evidence type="ECO:0000256" key="1">
    <source>
        <dbReference type="RuleBase" id="RU003651"/>
    </source>
</evidence>
<dbReference type="Pfam" id="PF00004">
    <property type="entry name" value="AAA"/>
    <property type="match status" value="1"/>
</dbReference>
<dbReference type="InterPro" id="IPR027417">
    <property type="entry name" value="P-loop_NTPase"/>
</dbReference>
<dbReference type="GO" id="GO:0005524">
    <property type="term" value="F:ATP binding"/>
    <property type="evidence" value="ECO:0007669"/>
    <property type="project" value="UniProtKB-KW"/>
</dbReference>
<sequence>THFIELEPSRLDKTYVGEGNEELEKIWAEAESHEKSVIFIDEISGLANREDKNTNQTANNIVNNLLTKLDGFKRSNKKILLMGATNHLEKIDSALRSRFQQEIKIDSFQKDEVPGFLQFLILQNNYRISYHTFNYLTTLVNRLPKDKPFSNRDWVKLLMEAFLNYDLYAYYYPRHEVMLPSDLDEALEIQIGQHKTSSEIK</sequence>
<dbReference type="GO" id="GO:0016887">
    <property type="term" value="F:ATP hydrolysis activity"/>
    <property type="evidence" value="ECO:0007669"/>
    <property type="project" value="InterPro"/>
</dbReference>
<evidence type="ECO:0000259" key="2">
    <source>
        <dbReference type="Pfam" id="PF00004"/>
    </source>
</evidence>
<feature type="non-terminal residue" evidence="3">
    <location>
        <position position="1"/>
    </location>
</feature>
<dbReference type="PANTHER" id="PTHR23074:SF83">
    <property type="entry name" value="VACUOLAR PROTEIN SORTING-ASSOCIATED PROTEIN 4A"/>
    <property type="match status" value="1"/>
</dbReference>
<keyword evidence="1" id="KW-0067">ATP-binding</keyword>
<evidence type="ECO:0000313" key="4">
    <source>
        <dbReference type="Proteomes" id="UP000238672"/>
    </source>
</evidence>
<dbReference type="PROSITE" id="PS00674">
    <property type="entry name" value="AAA"/>
    <property type="match status" value="1"/>
</dbReference>
<feature type="non-terminal residue" evidence="3">
    <location>
        <position position="201"/>
    </location>
</feature>